<dbReference type="EMBL" id="CADCUT010000188">
    <property type="protein sequence ID" value="CAA9429519.1"/>
    <property type="molecule type" value="Genomic_DNA"/>
</dbReference>
<feature type="compositionally biased region" description="Basic residues" evidence="1">
    <location>
        <begin position="156"/>
        <end position="171"/>
    </location>
</feature>
<protein>
    <submittedName>
        <fullName evidence="2">N-acetylglucosamine-6-phosphate deacetylase</fullName>
        <ecNumber evidence="2">3.5.1.25</ecNumber>
    </submittedName>
</protein>
<dbReference type="AlphaFoldDB" id="A0A6J4Q1J5"/>
<evidence type="ECO:0000256" key="1">
    <source>
        <dbReference type="SAM" id="MobiDB-lite"/>
    </source>
</evidence>
<dbReference type="EC" id="3.5.1.25" evidence="2"/>
<gene>
    <name evidence="2" type="ORF">AVDCRST_MAG03-3131</name>
</gene>
<name>A0A6J4Q1J5_9ACTN</name>
<feature type="non-terminal residue" evidence="2">
    <location>
        <position position="1"/>
    </location>
</feature>
<feature type="compositionally biased region" description="Basic and acidic residues" evidence="1">
    <location>
        <begin position="249"/>
        <end position="260"/>
    </location>
</feature>
<feature type="compositionally biased region" description="Basic residues" evidence="1">
    <location>
        <begin position="138"/>
        <end position="149"/>
    </location>
</feature>
<dbReference type="GO" id="GO:0008448">
    <property type="term" value="F:N-acetylglucosamine-6-phosphate deacetylase activity"/>
    <property type="evidence" value="ECO:0007669"/>
    <property type="project" value="UniProtKB-EC"/>
</dbReference>
<proteinExistence type="predicted"/>
<organism evidence="2">
    <name type="scientific">uncultured Rubrobacteraceae bacterium</name>
    <dbReference type="NCBI Taxonomy" id="349277"/>
    <lineage>
        <taxon>Bacteria</taxon>
        <taxon>Bacillati</taxon>
        <taxon>Actinomycetota</taxon>
        <taxon>Rubrobacteria</taxon>
        <taxon>Rubrobacterales</taxon>
        <taxon>Rubrobacteraceae</taxon>
        <taxon>environmental samples</taxon>
    </lineage>
</organism>
<feature type="compositionally biased region" description="Basic residues" evidence="1">
    <location>
        <begin position="265"/>
        <end position="275"/>
    </location>
</feature>
<evidence type="ECO:0000313" key="2">
    <source>
        <dbReference type="EMBL" id="CAA9429519.1"/>
    </source>
</evidence>
<accession>A0A6J4Q1J5</accession>
<feature type="compositionally biased region" description="Basic and acidic residues" evidence="1">
    <location>
        <begin position="283"/>
        <end position="294"/>
    </location>
</feature>
<feature type="compositionally biased region" description="Basic and acidic residues" evidence="1">
    <location>
        <begin position="328"/>
        <end position="338"/>
    </location>
</feature>
<feature type="non-terminal residue" evidence="2">
    <location>
        <position position="375"/>
    </location>
</feature>
<feature type="region of interest" description="Disordered" evidence="1">
    <location>
        <begin position="1"/>
        <end position="375"/>
    </location>
</feature>
<feature type="compositionally biased region" description="Basic and acidic residues" evidence="1">
    <location>
        <begin position="204"/>
        <end position="215"/>
    </location>
</feature>
<feature type="compositionally biased region" description="Basic residues" evidence="1">
    <location>
        <begin position="49"/>
        <end position="66"/>
    </location>
</feature>
<reference evidence="2" key="1">
    <citation type="submission" date="2020-02" db="EMBL/GenBank/DDBJ databases">
        <authorList>
            <person name="Meier V. D."/>
        </authorList>
    </citation>
    <scope>NUCLEOTIDE SEQUENCE</scope>
    <source>
        <strain evidence="2">AVDCRST_MAG03</strain>
    </source>
</reference>
<sequence>EPPGIERTRGRRPRGLGPGHGAYRGRKDPGRRTGPRAWGHDGGGTGRLPRARFRRPSGQRRVRCGRCHATGEAGRALARPARDGDHGVPPHLDLPTPRQVPGRARAAGHGRRTRRGTAWPPSGRTLPEPEQARSASPLRHRKPRPRLPRRVAGAHPRPHGHVGPRDARRRHADGAGEAFRGGGVRRTFGGDLRGGQERFPAGHPQRDAPIQRHEPFSPQGARYPWGGAGSEARRLWVDRRRSSRPPRGGRPDLPHVRSRPDLPSNRRHGRVRHGGRCLLARGPEGDFEGRDPAPGERYAGGKRPAHGRSPQERSRVHGLHPSRGGGDGLHHPGQDLRRRQAQGEARTRVRRRCGGALRGPESPSGVGGRRTPVRL</sequence>
<feature type="compositionally biased region" description="Basic and acidic residues" evidence="1">
    <location>
        <begin position="231"/>
        <end position="240"/>
    </location>
</feature>
<feature type="compositionally biased region" description="Basic residues" evidence="1">
    <location>
        <begin position="106"/>
        <end position="115"/>
    </location>
</feature>
<keyword evidence="2" id="KW-0378">Hydrolase</keyword>